<evidence type="ECO:0000313" key="3">
    <source>
        <dbReference type="EMBL" id="VDP35959.1"/>
    </source>
</evidence>
<accession>A0A183J509</accession>
<protein>
    <submittedName>
        <fullName evidence="5">CP2 domain-containing protein</fullName>
    </submittedName>
</protein>
<reference evidence="3 4" key="2">
    <citation type="submission" date="2018-11" db="EMBL/GenBank/DDBJ databases">
        <authorList>
            <consortium name="Pathogen Informatics"/>
        </authorList>
    </citation>
    <scope>NUCLEOTIDE SEQUENCE [LARGE SCALE GENOMIC DNA]</scope>
</reference>
<dbReference type="PANTHER" id="PTHR11037">
    <property type="entry name" value="TRANSCRIPTION FACTOR CP2"/>
    <property type="match status" value="1"/>
</dbReference>
<evidence type="ECO:0000259" key="2">
    <source>
        <dbReference type="PROSITE" id="PS51968"/>
    </source>
</evidence>
<evidence type="ECO:0000313" key="5">
    <source>
        <dbReference type="WBParaSite" id="SBAD_0001133301-mRNA-1"/>
    </source>
</evidence>
<dbReference type="GO" id="GO:0001228">
    <property type="term" value="F:DNA-binding transcription activator activity, RNA polymerase II-specific"/>
    <property type="evidence" value="ECO:0007669"/>
    <property type="project" value="TreeGrafter"/>
</dbReference>
<dbReference type="WBParaSite" id="SBAD_0001133301-mRNA-1">
    <property type="protein sequence ID" value="SBAD_0001133301-mRNA-1"/>
    <property type="gene ID" value="SBAD_0001133301"/>
</dbReference>
<keyword evidence="4" id="KW-1185">Reference proteome</keyword>
<proteinExistence type="predicted"/>
<evidence type="ECO:0000256" key="1">
    <source>
        <dbReference type="PROSITE-ProRule" id="PRU01313"/>
    </source>
</evidence>
<dbReference type="Proteomes" id="UP000270296">
    <property type="component" value="Unassembled WGS sequence"/>
</dbReference>
<keyword evidence="1" id="KW-0238">DNA-binding</keyword>
<name>A0A183J509_9BILA</name>
<dbReference type="InterPro" id="IPR040167">
    <property type="entry name" value="TF_CP2-like"/>
</dbReference>
<dbReference type="PANTHER" id="PTHR11037:SF20">
    <property type="entry name" value="PROTEIN GRAINYHEAD"/>
    <property type="match status" value="1"/>
</dbReference>
<reference evidence="5" key="1">
    <citation type="submission" date="2016-06" db="UniProtKB">
        <authorList>
            <consortium name="WormBaseParasite"/>
        </authorList>
    </citation>
    <scope>IDENTIFICATION</scope>
</reference>
<feature type="domain" description="Grh/CP2 DB" evidence="2">
    <location>
        <begin position="206"/>
        <end position="313"/>
    </location>
</feature>
<dbReference type="AlphaFoldDB" id="A0A183J509"/>
<organism evidence="5">
    <name type="scientific">Soboliphyme baturini</name>
    <dbReference type="NCBI Taxonomy" id="241478"/>
    <lineage>
        <taxon>Eukaryota</taxon>
        <taxon>Metazoa</taxon>
        <taxon>Ecdysozoa</taxon>
        <taxon>Nematoda</taxon>
        <taxon>Enoplea</taxon>
        <taxon>Dorylaimia</taxon>
        <taxon>Dioctophymatida</taxon>
        <taxon>Dioctophymatoidea</taxon>
        <taxon>Soboliphymatidae</taxon>
        <taxon>Soboliphyme</taxon>
    </lineage>
</organism>
<dbReference type="GO" id="GO:0000978">
    <property type="term" value="F:RNA polymerase II cis-regulatory region sequence-specific DNA binding"/>
    <property type="evidence" value="ECO:0007669"/>
    <property type="project" value="TreeGrafter"/>
</dbReference>
<dbReference type="PROSITE" id="PS51968">
    <property type="entry name" value="GRH_CP2_DB"/>
    <property type="match status" value="1"/>
</dbReference>
<dbReference type="EMBL" id="UZAM01014834">
    <property type="protein sequence ID" value="VDP35959.1"/>
    <property type="molecule type" value="Genomic_DNA"/>
</dbReference>
<dbReference type="OrthoDB" id="7680836at2759"/>
<keyword evidence="1" id="KW-0539">Nucleus</keyword>
<evidence type="ECO:0000313" key="4">
    <source>
        <dbReference type="Proteomes" id="UP000270296"/>
    </source>
</evidence>
<comment type="subcellular location">
    <subcellularLocation>
        <location evidence="1">Nucleus</location>
    </subcellularLocation>
</comment>
<gene>
    <name evidence="3" type="ORF">SBAD_LOCUS10957</name>
</gene>
<dbReference type="Pfam" id="PF04516">
    <property type="entry name" value="CP2"/>
    <property type="match status" value="1"/>
</dbReference>
<dbReference type="GO" id="GO:0005634">
    <property type="term" value="C:nucleus"/>
    <property type="evidence" value="ECO:0007669"/>
    <property type="project" value="UniProtKB-SubCell"/>
</dbReference>
<dbReference type="InterPro" id="IPR007604">
    <property type="entry name" value="CP2"/>
</dbReference>
<sequence>MSFPTYAFKELYCEIGPDMEMKNMRVPSYDPYQRPGTLYGQVTAAVYDPLTGATPAYSTLTALPSTQHLLSSPYNLLAAPGQEYYQRNSDYYSGIRPLQSVYAESTEELIERLNRQSQPTVSLYNKPMTVEMPSPVDSGIGPDIMVTPKQEVQDNAGYTYTDLHSSVMQAIQQRPNKDYSSPRPSQTSERIVTNRDSPVHIPKIMTSVGFQYTLEAPISTCVRKEDDRMTYINKGQFYTVTCEYIHDPVKPLKSIAVKSIMMIVFREEKSYEEEVKCWQFWHSRQHSMKQRILDVGKVSQSHVSLHVSSITSL</sequence>